<comment type="similarity">
    <text evidence="2">Belongs to the zinc-containing alcohol dehydrogenase family.</text>
</comment>
<dbReference type="Gene3D" id="3.90.180.10">
    <property type="entry name" value="Medium-chain alcohol dehydrogenases, catalytic domain"/>
    <property type="match status" value="1"/>
</dbReference>
<organism evidence="7 8">
    <name type="scientific">[Candida] anglica</name>
    <dbReference type="NCBI Taxonomy" id="148631"/>
    <lineage>
        <taxon>Eukaryota</taxon>
        <taxon>Fungi</taxon>
        <taxon>Dikarya</taxon>
        <taxon>Ascomycota</taxon>
        <taxon>Saccharomycotina</taxon>
        <taxon>Pichiomycetes</taxon>
        <taxon>Debaryomycetaceae</taxon>
        <taxon>Kurtzmaniella</taxon>
    </lineage>
</organism>
<evidence type="ECO:0000256" key="2">
    <source>
        <dbReference type="ARBA" id="ARBA00008072"/>
    </source>
</evidence>
<dbReference type="Pfam" id="PF00107">
    <property type="entry name" value="ADH_zinc_N"/>
    <property type="match status" value="1"/>
</dbReference>
<evidence type="ECO:0000259" key="6">
    <source>
        <dbReference type="SMART" id="SM00829"/>
    </source>
</evidence>
<dbReference type="SMART" id="SM00829">
    <property type="entry name" value="PKS_ER"/>
    <property type="match status" value="1"/>
</dbReference>
<reference evidence="7 8" key="1">
    <citation type="submission" date="2024-01" db="EMBL/GenBank/DDBJ databases">
        <authorList>
            <consortium name="Genoscope - CEA"/>
            <person name="William W."/>
        </authorList>
    </citation>
    <scope>NUCLEOTIDE SEQUENCE [LARGE SCALE GENOMIC DNA]</scope>
    <source>
        <strain evidence="7 8">29B2s-10</strain>
    </source>
</reference>
<dbReference type="EMBL" id="OZ004259">
    <property type="protein sequence ID" value="CAK7916278.1"/>
    <property type="molecule type" value="Genomic_DNA"/>
</dbReference>
<accession>A0ABP0EJ36</accession>
<keyword evidence="3" id="KW-0479">Metal-binding</keyword>
<sequence length="349" mass="38419">MTPSIPQTQSGYGFKRGQKTIQRYDNRKIVGPKGKEVLLKIEAAGLCSSDLHILLAQETYIPDSFIMGHEIAGQIVAVGEGLEDDEIFEIGGRFAMFIPDACGICDQCRSGRDNTCKGNLGDAYGLSQDGGFQQYLLVKNLRALLPIPDGVSYEQAAITSDAVLTPFHAIQRASTHLKPGAKVLQMGMGGLGINALQILKNFGVYVVVCDIKPEAEELAKKYGADEFWVDPVDSDHLPESFDVCFDFCGFQETFDHCQRFVKTAGLVMVVGLGRSKLMMMNFHMGRREVKVIFSMGGTSLEQIECMEWVAAGKIKPLSTLVDMKDLPKYMEKLNKGEVLGRIVFNPSKL</sequence>
<evidence type="ECO:0000256" key="3">
    <source>
        <dbReference type="ARBA" id="ARBA00022723"/>
    </source>
</evidence>
<dbReference type="InterPro" id="IPR020843">
    <property type="entry name" value="ER"/>
</dbReference>
<dbReference type="Gene3D" id="3.40.50.720">
    <property type="entry name" value="NAD(P)-binding Rossmann-like Domain"/>
    <property type="match status" value="1"/>
</dbReference>
<evidence type="ECO:0000256" key="5">
    <source>
        <dbReference type="ARBA" id="ARBA00023002"/>
    </source>
</evidence>
<dbReference type="PANTHER" id="PTHR42940">
    <property type="entry name" value="ALCOHOL DEHYDROGENASE 1-RELATED"/>
    <property type="match status" value="1"/>
</dbReference>
<dbReference type="SUPFAM" id="SSF51735">
    <property type="entry name" value="NAD(P)-binding Rossmann-fold domains"/>
    <property type="match status" value="1"/>
</dbReference>
<comment type="cofactor">
    <cofactor evidence="1">
        <name>Zn(2+)</name>
        <dbReference type="ChEBI" id="CHEBI:29105"/>
    </cofactor>
</comment>
<name>A0ABP0EJ36_9ASCO</name>
<keyword evidence="8" id="KW-1185">Reference proteome</keyword>
<keyword evidence="5" id="KW-0560">Oxidoreductase</keyword>
<evidence type="ECO:0000313" key="8">
    <source>
        <dbReference type="Proteomes" id="UP001497600"/>
    </source>
</evidence>
<dbReference type="InterPro" id="IPR036291">
    <property type="entry name" value="NAD(P)-bd_dom_sf"/>
</dbReference>
<protein>
    <submittedName>
        <fullName evidence="7">Alcohol dehydrogenase 2</fullName>
    </submittedName>
</protein>
<proteinExistence type="inferred from homology"/>
<evidence type="ECO:0000256" key="4">
    <source>
        <dbReference type="ARBA" id="ARBA00022833"/>
    </source>
</evidence>
<dbReference type="Pfam" id="PF08240">
    <property type="entry name" value="ADH_N"/>
    <property type="match status" value="1"/>
</dbReference>
<gene>
    <name evidence="7" type="primary">ADH2</name>
    <name evidence="7" type="ORF">CAAN4_G03136</name>
</gene>
<dbReference type="SUPFAM" id="SSF50129">
    <property type="entry name" value="GroES-like"/>
    <property type="match status" value="1"/>
</dbReference>
<dbReference type="PANTHER" id="PTHR42940:SF8">
    <property type="entry name" value="VACUOLAR PROTEIN SORTING-ASSOCIATED PROTEIN 11"/>
    <property type="match status" value="1"/>
</dbReference>
<dbReference type="InterPro" id="IPR013154">
    <property type="entry name" value="ADH-like_N"/>
</dbReference>
<evidence type="ECO:0000256" key="1">
    <source>
        <dbReference type="ARBA" id="ARBA00001947"/>
    </source>
</evidence>
<dbReference type="CDD" id="cd08254">
    <property type="entry name" value="hydroxyacyl_CoA_DH"/>
    <property type="match status" value="1"/>
</dbReference>
<dbReference type="Proteomes" id="UP001497600">
    <property type="component" value="Chromosome G"/>
</dbReference>
<keyword evidence="4" id="KW-0862">Zinc</keyword>
<evidence type="ECO:0000313" key="7">
    <source>
        <dbReference type="EMBL" id="CAK7916278.1"/>
    </source>
</evidence>
<feature type="domain" description="Enoyl reductase (ER)" evidence="6">
    <location>
        <begin position="17"/>
        <end position="344"/>
    </location>
</feature>
<dbReference type="InterPro" id="IPR013149">
    <property type="entry name" value="ADH-like_C"/>
</dbReference>
<dbReference type="InterPro" id="IPR011032">
    <property type="entry name" value="GroES-like_sf"/>
</dbReference>